<dbReference type="SUPFAM" id="SSF55729">
    <property type="entry name" value="Acyl-CoA N-acyltransferases (Nat)"/>
    <property type="match status" value="1"/>
</dbReference>
<gene>
    <name evidence="2" type="ORF">SAMN05660830_01970</name>
</gene>
<sequence length="276" mass="30782">MQLDRVVSVMGNTIQHGHSSNRAYLLKLGGSPDIAARSLSDIAVAEGYSKVIAKVPETMLDAFTAQSFEEEARVPDMYAHKGDGVFVARYFEPERRNEILETTFESVRALAEEKANNISKRLPEGYTITTLKKNDIPEMINVFQQVFKKYPFPVHDAAFIEQTMLEETYYFGVHFREQLVAVSSAEVDASMGNAEMTDFATLPPHRGNGLASCLLTEMESYMRTMGIKTAYTIARAVSPGMNITFARAGYRYCGRLPNNTCIAEGIESMNVWSKAL</sequence>
<reference evidence="2 3" key="1">
    <citation type="submission" date="2016-11" db="EMBL/GenBank/DDBJ databases">
        <authorList>
            <person name="Varghese N."/>
            <person name="Submissions S."/>
        </authorList>
    </citation>
    <scope>NUCLEOTIDE SEQUENCE [LARGE SCALE GENOMIC DNA]</scope>
    <source>
        <strain evidence="2 3">DSM 17919</strain>
    </source>
</reference>
<keyword evidence="2" id="KW-0808">Transferase</keyword>
<dbReference type="InterPro" id="IPR022525">
    <property type="entry name" value="GNAT_AblB"/>
</dbReference>
<evidence type="ECO:0000313" key="2">
    <source>
        <dbReference type="EMBL" id="SHJ26118.1"/>
    </source>
</evidence>
<dbReference type="InterPro" id="IPR000182">
    <property type="entry name" value="GNAT_dom"/>
</dbReference>
<dbReference type="Pfam" id="PF13527">
    <property type="entry name" value="Acetyltransf_9"/>
    <property type="match status" value="1"/>
</dbReference>
<dbReference type="PROSITE" id="PS51186">
    <property type="entry name" value="GNAT"/>
    <property type="match status" value="1"/>
</dbReference>
<dbReference type="Gene3D" id="3.40.630.30">
    <property type="match status" value="1"/>
</dbReference>
<dbReference type="EMBL" id="FQZR01000004">
    <property type="protein sequence ID" value="SHJ26118.1"/>
    <property type="molecule type" value="Genomic_DNA"/>
</dbReference>
<proteinExistence type="predicted"/>
<dbReference type="InterPro" id="IPR016181">
    <property type="entry name" value="Acyl_CoA_acyltransferase"/>
</dbReference>
<comment type="caution">
    <text evidence="2">The sequence shown here is derived from an EMBL/GenBank/DDBJ whole genome shotgun (WGS) entry which is preliminary data.</text>
</comment>
<dbReference type="Proteomes" id="UP000184001">
    <property type="component" value="Unassembled WGS sequence"/>
</dbReference>
<evidence type="ECO:0000259" key="1">
    <source>
        <dbReference type="PROSITE" id="PS51186"/>
    </source>
</evidence>
<dbReference type="AlphaFoldDB" id="A0A8G2CA44"/>
<dbReference type="NCBIfam" id="TIGR03827">
    <property type="entry name" value="GNAT_ablB"/>
    <property type="match status" value="1"/>
</dbReference>
<feature type="domain" description="N-acetyltransferase" evidence="1">
    <location>
        <begin position="126"/>
        <end position="276"/>
    </location>
</feature>
<evidence type="ECO:0000313" key="3">
    <source>
        <dbReference type="Proteomes" id="UP000184001"/>
    </source>
</evidence>
<dbReference type="RefSeq" id="WP_020000044.1">
    <property type="nucleotide sequence ID" value="NZ_CP192219.1"/>
</dbReference>
<accession>A0A8G2CA44</accession>
<dbReference type="GO" id="GO:0008080">
    <property type="term" value="F:N-acetyltransferase activity"/>
    <property type="evidence" value="ECO:0007669"/>
    <property type="project" value="InterPro"/>
</dbReference>
<name>A0A8G2CA44_9BACT</name>
<organism evidence="2 3">
    <name type="scientific">Halodesulfovibrio aestuarii</name>
    <dbReference type="NCBI Taxonomy" id="126333"/>
    <lineage>
        <taxon>Bacteria</taxon>
        <taxon>Pseudomonadati</taxon>
        <taxon>Thermodesulfobacteriota</taxon>
        <taxon>Desulfovibrionia</taxon>
        <taxon>Desulfovibrionales</taxon>
        <taxon>Desulfovibrionaceae</taxon>
        <taxon>Halodesulfovibrio</taxon>
    </lineage>
</organism>
<dbReference type="CDD" id="cd04301">
    <property type="entry name" value="NAT_SF"/>
    <property type="match status" value="1"/>
</dbReference>
<protein>
    <submittedName>
        <fullName evidence="2">Beta-lysine acetyltransferase</fullName>
    </submittedName>
</protein>